<feature type="region of interest" description="Disordered" evidence="1">
    <location>
        <begin position="92"/>
        <end position="201"/>
    </location>
</feature>
<evidence type="ECO:0000313" key="4">
    <source>
        <dbReference type="EMBL" id="RYO99862.1"/>
    </source>
</evidence>
<feature type="compositionally biased region" description="Low complexity" evidence="1">
    <location>
        <begin position="119"/>
        <end position="164"/>
    </location>
</feature>
<evidence type="ECO:0000256" key="2">
    <source>
        <dbReference type="SAM" id="SignalP"/>
    </source>
</evidence>
<accession>A0A4Q4T448</accession>
<reference evidence="4 5" key="1">
    <citation type="submission" date="2018-06" db="EMBL/GenBank/DDBJ databases">
        <title>Complete Genomes of Monosporascus.</title>
        <authorList>
            <person name="Robinson A.J."/>
            <person name="Natvig D.O."/>
        </authorList>
    </citation>
    <scope>NUCLEOTIDE SEQUENCE [LARGE SCALE GENOMIC DNA]</scope>
    <source>
        <strain evidence="4 5">CBS 110550</strain>
    </source>
</reference>
<feature type="region of interest" description="Disordered" evidence="1">
    <location>
        <begin position="359"/>
        <end position="489"/>
    </location>
</feature>
<comment type="caution">
    <text evidence="4">The sequence shown here is derived from an EMBL/GenBank/DDBJ whole genome shotgun (WGS) entry which is preliminary data.</text>
</comment>
<dbReference type="AlphaFoldDB" id="A0A4Q4T448"/>
<evidence type="ECO:0000256" key="1">
    <source>
        <dbReference type="SAM" id="MobiDB-lite"/>
    </source>
</evidence>
<dbReference type="EMBL" id="QJNU01000404">
    <property type="protein sequence ID" value="RYO99862.1"/>
    <property type="molecule type" value="Genomic_DNA"/>
</dbReference>
<feature type="compositionally biased region" description="Low complexity" evidence="1">
    <location>
        <begin position="178"/>
        <end position="201"/>
    </location>
</feature>
<feature type="compositionally biased region" description="Low complexity" evidence="1">
    <location>
        <begin position="92"/>
        <end position="106"/>
    </location>
</feature>
<proteinExistence type="predicted"/>
<dbReference type="STRING" id="155417.A0A4Q4T448"/>
<feature type="chain" id="PRO_5020875589" description="DUF7908 domain-containing protein" evidence="2">
    <location>
        <begin position="28"/>
        <end position="676"/>
    </location>
</feature>
<dbReference type="Pfam" id="PF25485">
    <property type="entry name" value="DUF7908"/>
    <property type="match status" value="1"/>
</dbReference>
<feature type="compositionally biased region" description="Low complexity" evidence="1">
    <location>
        <begin position="360"/>
        <end position="408"/>
    </location>
</feature>
<sequence length="676" mass="67597">MGSFYRAKATALTAAFMLANMTLLGAAADCGKYNRSTTLDGSDTPTISTLSSTTLSKTLSTTALDLSSSVDTLLSDSTDILDTVTSLSSSMVDTLLPNPTNLTDTDMPVPTTTAATEIPNSTDSTSPSPETSSTASPTPNSSPESNGSPEPSPGTSPTGTSSNGPTGGSTGSSMPVVTPSGSPASSGTTTSTSSSNPTEDALAATPTLTLAHRTPRAFEEVFNAPFGQAIVTVFLVTDASGMTVERTFVVFDIGCFSIPLATSPFDGPIINVGPVDSAGECSLTCVQAGSRLSANNDGTCFCGTNVDLDSLAASDDCGGGSRRRWAVAKRQDSSVNIIIAVPETEVAIRDLDGSIEQPLTFSSTSSSVSETASSSQSTSGNGMTSGSTPSITSSTQMTSGTSSASSTSTDDEDDCEATDSSSSEGPSMTGSTSSMTEGPGGPSSGPSGSPSGPMMSESASISSFASPTGPTVSPTSGPEGPIVLGIVGGPNANNTKRDLAARQASGSFIGGAGPINPESCAAATVFELVDGELISGGQAVRVDPGLSFTEFQVSPTGSISTFFGVAAGALVWVNDAFSGGQAGFCQVPSGQVYITFAGPDFAPAGCEPVTIVVIPASECVDGQVPSGSVPTGGPALPTWVPMEDDIFPIGAGPSGEVCVTVTRTWIWGEPTFMPTA</sequence>
<dbReference type="InterPro" id="IPR057230">
    <property type="entry name" value="DUF7908"/>
</dbReference>
<feature type="compositionally biased region" description="Low complexity" evidence="1">
    <location>
        <begin position="418"/>
        <end position="437"/>
    </location>
</feature>
<protein>
    <recommendedName>
        <fullName evidence="3">DUF7908 domain-containing protein</fullName>
    </recommendedName>
</protein>
<name>A0A4Q4T448_9PEZI</name>
<evidence type="ECO:0000313" key="5">
    <source>
        <dbReference type="Proteomes" id="UP000293360"/>
    </source>
</evidence>
<gene>
    <name evidence="4" type="ORF">DL764_006684</name>
</gene>
<dbReference type="OrthoDB" id="3563678at2759"/>
<feature type="compositionally biased region" description="Low complexity" evidence="1">
    <location>
        <begin position="444"/>
        <end position="481"/>
    </location>
</feature>
<evidence type="ECO:0000259" key="3">
    <source>
        <dbReference type="Pfam" id="PF25485"/>
    </source>
</evidence>
<feature type="signal peptide" evidence="2">
    <location>
        <begin position="1"/>
        <end position="27"/>
    </location>
</feature>
<organism evidence="4 5">
    <name type="scientific">Monosporascus ibericus</name>
    <dbReference type="NCBI Taxonomy" id="155417"/>
    <lineage>
        <taxon>Eukaryota</taxon>
        <taxon>Fungi</taxon>
        <taxon>Dikarya</taxon>
        <taxon>Ascomycota</taxon>
        <taxon>Pezizomycotina</taxon>
        <taxon>Sordariomycetes</taxon>
        <taxon>Xylariomycetidae</taxon>
        <taxon>Xylariales</taxon>
        <taxon>Xylariales incertae sedis</taxon>
        <taxon>Monosporascus</taxon>
    </lineage>
</organism>
<dbReference type="Proteomes" id="UP000293360">
    <property type="component" value="Unassembled WGS sequence"/>
</dbReference>
<keyword evidence="2" id="KW-0732">Signal</keyword>
<feature type="domain" description="DUF7908" evidence="3">
    <location>
        <begin position="491"/>
        <end position="616"/>
    </location>
</feature>
<keyword evidence="5" id="KW-1185">Reference proteome</keyword>